<dbReference type="CDD" id="cd03443">
    <property type="entry name" value="PaaI_thioesterase"/>
    <property type="match status" value="1"/>
</dbReference>
<dbReference type="NCBIfam" id="TIGR00369">
    <property type="entry name" value="unchar_dom_1"/>
    <property type="match status" value="1"/>
</dbReference>
<dbReference type="SUPFAM" id="SSF54637">
    <property type="entry name" value="Thioesterase/thiol ester dehydrase-isomerase"/>
    <property type="match status" value="1"/>
</dbReference>
<evidence type="ECO:0000259" key="3">
    <source>
        <dbReference type="Pfam" id="PF03061"/>
    </source>
</evidence>
<dbReference type="Pfam" id="PF03061">
    <property type="entry name" value="4HBT"/>
    <property type="match status" value="1"/>
</dbReference>
<dbReference type="PANTHER" id="PTHR21660">
    <property type="entry name" value="THIOESTERASE SUPERFAMILY MEMBER-RELATED"/>
    <property type="match status" value="1"/>
</dbReference>
<organism evidence="4 5">
    <name type="scientific">Microvirga brassicacearum</name>
    <dbReference type="NCBI Taxonomy" id="2580413"/>
    <lineage>
        <taxon>Bacteria</taxon>
        <taxon>Pseudomonadati</taxon>
        <taxon>Pseudomonadota</taxon>
        <taxon>Alphaproteobacteria</taxon>
        <taxon>Hyphomicrobiales</taxon>
        <taxon>Methylobacteriaceae</taxon>
        <taxon>Microvirga</taxon>
    </lineage>
</organism>
<keyword evidence="2" id="KW-0378">Hydrolase</keyword>
<name>A0A5N3PEA6_9HYPH</name>
<comment type="similarity">
    <text evidence="1">Belongs to the thioesterase PaaI family.</text>
</comment>
<comment type="caution">
    <text evidence="4">The sequence shown here is derived from an EMBL/GenBank/DDBJ whole genome shotgun (WGS) entry which is preliminary data.</text>
</comment>
<gene>
    <name evidence="4" type="ORF">FEZ63_06690</name>
</gene>
<feature type="domain" description="Thioesterase" evidence="3">
    <location>
        <begin position="54"/>
        <end position="127"/>
    </location>
</feature>
<dbReference type="InterPro" id="IPR003736">
    <property type="entry name" value="PAAI_dom"/>
</dbReference>
<dbReference type="Gene3D" id="3.10.129.10">
    <property type="entry name" value="Hotdog Thioesterase"/>
    <property type="match status" value="1"/>
</dbReference>
<dbReference type="EMBL" id="VCMV01000009">
    <property type="protein sequence ID" value="KAB0268049.1"/>
    <property type="molecule type" value="Genomic_DNA"/>
</dbReference>
<evidence type="ECO:0000313" key="5">
    <source>
        <dbReference type="Proteomes" id="UP000325684"/>
    </source>
</evidence>
<reference evidence="4 5" key="1">
    <citation type="journal article" date="2019" name="Microorganisms">
        <title>Genome Insights into the Novel Species Microvirga brassicacearum, a Rapeseed Endophyte with Biotechnological Potential.</title>
        <authorList>
            <person name="Jimenez-Gomez A."/>
            <person name="Saati-Santamaria Z."/>
            <person name="Igual J.M."/>
            <person name="Rivas R."/>
            <person name="Mateos P.F."/>
            <person name="Garcia-Fraile P."/>
        </authorList>
    </citation>
    <scope>NUCLEOTIDE SEQUENCE [LARGE SCALE GENOMIC DNA]</scope>
    <source>
        <strain evidence="4 5">CDVBN77</strain>
    </source>
</reference>
<evidence type="ECO:0000313" key="4">
    <source>
        <dbReference type="EMBL" id="KAB0268049.1"/>
    </source>
</evidence>
<sequence>MTSPTAPDLERWLRQSPFVAFMGLELASADPAEGKLALRMKLKPEFERSAGASGRWHGGVISALADTAGNFALIMVHGAPPPTVNIRIDYLRPIMGEAVIATALVRKTGRSIAFVDIDIHSEDGSLVAIGRANYATSGLQGATPRERKP</sequence>
<protein>
    <submittedName>
        <fullName evidence="4">PaaI family thioesterase</fullName>
    </submittedName>
</protein>
<proteinExistence type="inferred from homology"/>
<dbReference type="Proteomes" id="UP000325684">
    <property type="component" value="Unassembled WGS sequence"/>
</dbReference>
<dbReference type="InterPro" id="IPR006683">
    <property type="entry name" value="Thioestr_dom"/>
</dbReference>
<evidence type="ECO:0000256" key="2">
    <source>
        <dbReference type="ARBA" id="ARBA00022801"/>
    </source>
</evidence>
<evidence type="ECO:0000256" key="1">
    <source>
        <dbReference type="ARBA" id="ARBA00008324"/>
    </source>
</evidence>
<dbReference type="PANTHER" id="PTHR21660:SF1">
    <property type="entry name" value="ACYL-COENZYME A THIOESTERASE 13"/>
    <property type="match status" value="1"/>
</dbReference>
<accession>A0A5N3PEA6</accession>
<dbReference type="AlphaFoldDB" id="A0A5N3PEA6"/>
<dbReference type="GO" id="GO:0047617">
    <property type="term" value="F:fatty acyl-CoA hydrolase activity"/>
    <property type="evidence" value="ECO:0007669"/>
    <property type="project" value="InterPro"/>
</dbReference>
<keyword evidence="5" id="KW-1185">Reference proteome</keyword>
<dbReference type="InterPro" id="IPR029069">
    <property type="entry name" value="HotDog_dom_sf"/>
</dbReference>
<dbReference type="RefSeq" id="WP_150942863.1">
    <property type="nucleotide sequence ID" value="NZ_VCMV01000009.1"/>
</dbReference>
<dbReference type="InterPro" id="IPR039298">
    <property type="entry name" value="ACOT13"/>
</dbReference>
<dbReference type="OrthoDB" id="32575at2"/>